<dbReference type="GO" id="GO:0045504">
    <property type="term" value="F:dynein heavy chain binding"/>
    <property type="evidence" value="ECO:0007669"/>
    <property type="project" value="TreeGrafter"/>
</dbReference>
<reference evidence="14" key="1">
    <citation type="journal article" date="2019" name="Plant J.">
        <title>Chlorella vulgaris genome assembly and annotation reveals the molecular basis for metabolic acclimation to high light conditions.</title>
        <authorList>
            <person name="Cecchin M."/>
            <person name="Marcolungo L."/>
            <person name="Rossato M."/>
            <person name="Girolomoni L."/>
            <person name="Cosentino E."/>
            <person name="Cuine S."/>
            <person name="Li-Beisson Y."/>
            <person name="Delledonne M."/>
            <person name="Ballottari M."/>
        </authorList>
    </citation>
    <scope>NUCLEOTIDE SEQUENCE</scope>
    <source>
        <strain evidence="14">211/11P</strain>
    </source>
</reference>
<evidence type="ECO:0000313" key="14">
    <source>
        <dbReference type="EMBL" id="KAI3437967.1"/>
    </source>
</evidence>
<dbReference type="InterPro" id="IPR001680">
    <property type="entry name" value="WD40_rpt"/>
</dbReference>
<evidence type="ECO:0000256" key="7">
    <source>
        <dbReference type="ARBA" id="ARBA00023017"/>
    </source>
</evidence>
<feature type="compositionally biased region" description="Low complexity" evidence="13">
    <location>
        <begin position="1187"/>
        <end position="1201"/>
    </location>
</feature>
<dbReference type="InterPro" id="IPR036322">
    <property type="entry name" value="WD40_repeat_dom_sf"/>
</dbReference>
<evidence type="ECO:0000313" key="15">
    <source>
        <dbReference type="Proteomes" id="UP001055712"/>
    </source>
</evidence>
<dbReference type="PANTHER" id="PTHR12442:SF7">
    <property type="entry name" value="DYNEIN AXONEMAL INTERMEDIATE CHAIN 2"/>
    <property type="match status" value="1"/>
</dbReference>
<gene>
    <name evidence="14" type="ORF">D9Q98_000411</name>
</gene>
<feature type="region of interest" description="Disordered" evidence="13">
    <location>
        <begin position="1178"/>
        <end position="1204"/>
    </location>
</feature>
<evidence type="ECO:0000256" key="13">
    <source>
        <dbReference type="SAM" id="MobiDB-lite"/>
    </source>
</evidence>
<dbReference type="GO" id="GO:0045503">
    <property type="term" value="F:dynein light chain binding"/>
    <property type="evidence" value="ECO:0007669"/>
    <property type="project" value="TreeGrafter"/>
</dbReference>
<feature type="compositionally biased region" description="Low complexity" evidence="13">
    <location>
        <begin position="2042"/>
        <end position="2084"/>
    </location>
</feature>
<feature type="compositionally biased region" description="Polar residues" evidence="13">
    <location>
        <begin position="608"/>
        <end position="623"/>
    </location>
</feature>
<dbReference type="SMART" id="SM00320">
    <property type="entry name" value="WD40"/>
    <property type="match status" value="3"/>
</dbReference>
<keyword evidence="5" id="KW-0493">Microtubule</keyword>
<feature type="compositionally biased region" description="Low complexity" evidence="13">
    <location>
        <begin position="2336"/>
        <end position="2346"/>
    </location>
</feature>
<feature type="region of interest" description="Disordered" evidence="13">
    <location>
        <begin position="2321"/>
        <end position="2537"/>
    </location>
</feature>
<keyword evidence="10" id="KW-0206">Cytoskeleton</keyword>
<feature type="compositionally biased region" description="Low complexity" evidence="13">
    <location>
        <begin position="2503"/>
        <end position="2517"/>
    </location>
</feature>
<dbReference type="PROSITE" id="PS50082">
    <property type="entry name" value="WD_REPEATS_2"/>
    <property type="match status" value="1"/>
</dbReference>
<evidence type="ECO:0008006" key="16">
    <source>
        <dbReference type="Google" id="ProtNLM"/>
    </source>
</evidence>
<evidence type="ECO:0000256" key="12">
    <source>
        <dbReference type="PROSITE-ProRule" id="PRU00221"/>
    </source>
</evidence>
<feature type="compositionally biased region" description="Polar residues" evidence="13">
    <location>
        <begin position="2528"/>
        <end position="2537"/>
    </location>
</feature>
<feature type="compositionally biased region" description="Acidic residues" evidence="13">
    <location>
        <begin position="1998"/>
        <end position="2010"/>
    </location>
</feature>
<feature type="region of interest" description="Disordered" evidence="13">
    <location>
        <begin position="1806"/>
        <end position="1960"/>
    </location>
</feature>
<feature type="compositionally biased region" description="Polar residues" evidence="13">
    <location>
        <begin position="681"/>
        <end position="690"/>
    </location>
</feature>
<feature type="compositionally biased region" description="Basic and acidic residues" evidence="13">
    <location>
        <begin position="2355"/>
        <end position="2367"/>
    </location>
</feature>
<keyword evidence="7" id="KW-0243">Dynein</keyword>
<feature type="compositionally biased region" description="Low complexity" evidence="13">
    <location>
        <begin position="1053"/>
        <end position="1072"/>
    </location>
</feature>
<dbReference type="Proteomes" id="UP001055712">
    <property type="component" value="Unassembled WGS sequence"/>
</dbReference>
<feature type="repeat" description="WD" evidence="12">
    <location>
        <begin position="258"/>
        <end position="294"/>
    </location>
</feature>
<dbReference type="SUPFAM" id="SSF50978">
    <property type="entry name" value="WD40 repeat-like"/>
    <property type="match status" value="1"/>
</dbReference>
<dbReference type="GO" id="GO:0036158">
    <property type="term" value="P:outer dynein arm assembly"/>
    <property type="evidence" value="ECO:0007669"/>
    <property type="project" value="TreeGrafter"/>
</dbReference>
<comment type="subcellular location">
    <subcellularLocation>
        <location evidence="1">Cytoplasm</location>
        <location evidence="1">Cytoskeleton</location>
        <location evidence="1">Cilium axoneme</location>
    </subcellularLocation>
</comment>
<feature type="compositionally biased region" description="Low complexity" evidence="13">
    <location>
        <begin position="985"/>
        <end position="1019"/>
    </location>
</feature>
<dbReference type="PANTHER" id="PTHR12442">
    <property type="entry name" value="DYNEIN INTERMEDIATE CHAIN"/>
    <property type="match status" value="1"/>
</dbReference>
<feature type="region of interest" description="Disordered" evidence="13">
    <location>
        <begin position="2156"/>
        <end position="2186"/>
    </location>
</feature>
<evidence type="ECO:0000256" key="6">
    <source>
        <dbReference type="ARBA" id="ARBA00022737"/>
    </source>
</evidence>
<keyword evidence="11" id="KW-0966">Cell projection</keyword>
<dbReference type="InterPro" id="IPR050687">
    <property type="entry name" value="Dynein_IC"/>
</dbReference>
<keyword evidence="8" id="KW-0969">Cilium</keyword>
<keyword evidence="9" id="KW-0505">Motor protein</keyword>
<feature type="compositionally biased region" description="Basic and acidic residues" evidence="13">
    <location>
        <begin position="1020"/>
        <end position="1037"/>
    </location>
</feature>
<feature type="compositionally biased region" description="Basic and acidic residues" evidence="13">
    <location>
        <begin position="1897"/>
        <end position="1906"/>
    </location>
</feature>
<evidence type="ECO:0000256" key="11">
    <source>
        <dbReference type="ARBA" id="ARBA00023273"/>
    </source>
</evidence>
<feature type="compositionally biased region" description="Acidic residues" evidence="13">
    <location>
        <begin position="1815"/>
        <end position="1855"/>
    </location>
</feature>
<feature type="compositionally biased region" description="Basic and acidic residues" evidence="13">
    <location>
        <begin position="2099"/>
        <end position="2108"/>
    </location>
</feature>
<keyword evidence="4 12" id="KW-0853">WD repeat</keyword>
<dbReference type="GO" id="GO:0005874">
    <property type="term" value="C:microtubule"/>
    <property type="evidence" value="ECO:0007669"/>
    <property type="project" value="UniProtKB-KW"/>
</dbReference>
<evidence type="ECO:0000256" key="2">
    <source>
        <dbReference type="ARBA" id="ARBA00011059"/>
    </source>
</evidence>
<feature type="compositionally biased region" description="Low complexity" evidence="13">
    <location>
        <begin position="1856"/>
        <end position="1870"/>
    </location>
</feature>
<evidence type="ECO:0000256" key="5">
    <source>
        <dbReference type="ARBA" id="ARBA00022701"/>
    </source>
</evidence>
<dbReference type="GO" id="GO:0036157">
    <property type="term" value="C:outer dynein arm"/>
    <property type="evidence" value="ECO:0007669"/>
    <property type="project" value="TreeGrafter"/>
</dbReference>
<feature type="compositionally biased region" description="Acidic residues" evidence="13">
    <location>
        <begin position="2322"/>
        <end position="2331"/>
    </location>
</feature>
<evidence type="ECO:0000256" key="10">
    <source>
        <dbReference type="ARBA" id="ARBA00023212"/>
    </source>
</evidence>
<dbReference type="OrthoDB" id="366230at2759"/>
<feature type="compositionally biased region" description="Polar residues" evidence="13">
    <location>
        <begin position="1371"/>
        <end position="1384"/>
    </location>
</feature>
<comment type="similarity">
    <text evidence="2">Belongs to the dynein intermediate chain family.</text>
</comment>
<dbReference type="GO" id="GO:0003341">
    <property type="term" value="P:cilium movement"/>
    <property type="evidence" value="ECO:0007669"/>
    <property type="project" value="TreeGrafter"/>
</dbReference>
<feature type="compositionally biased region" description="Basic and acidic residues" evidence="13">
    <location>
        <begin position="966"/>
        <end position="979"/>
    </location>
</feature>
<protein>
    <recommendedName>
        <fullName evidence="16">Dynein intermediate chain axonemal</fullName>
    </recommendedName>
</protein>
<feature type="compositionally biased region" description="Gly residues" evidence="13">
    <location>
        <begin position="1426"/>
        <end position="1436"/>
    </location>
</feature>
<sequence length="2537" mass="264261">MEVAHRYMKQRRQFGRHPHFTDQGAELLLDLRPNEEHAKAWIVKAQTTMGVQAAPAMAEHEANTTAVVLTNSGMSHMEGGWPKEVDHTEAEQVIRFRRKVEKDEDYIRQVVRLGAVVEDLVKQNNAIDIYEQYFEDLPEKALCEPPSTSTLTILRDPAAIKRGAQALSWHPDGSGRLAVAYSVLEFQQQPAGMQPTSCVWNVANPGTPEATLAPPVQLVTLAFNHKDQNLIGAGQYNGQMTFFDLRKGPAPVDTSPVEHSHHSPLYDFAWTQSKVGSELMTTSTDGSVLWWDLRKLGEPLEQLTLREKGGGEAVLGGLCLEYSAAAGPTKFMVGTQQGTILAGNRKAKQPADRITTSYAGHHGAVYALSRSPFFPKFFLSVGDWTARLWNEDLRSDITSTPYAATQLTGGAWSPTRPGLFYTISHGGVLDAWDYYYKQQEPVLSVKVSDRPLTALAVQAGNGAAKQRLAAIGSHDGAVTLLQLSSGLVEVQDNEKAVVGAMLERETSREKNLEKIAKDARVKARREAARNAELVDTVTDEDLAELERKFFEMTRRKPAPPEVSPQGAGAQGMDSFQRPPSSIVPGSSPARGYFLAPPPPGSVGHMGGDSSTRSLPPSPYSSTRMLPMPPPPGPAGPQGLQHSNPLYSSQAAAAAAAASTPQASGRPDVESAGSTGPARNLVTETSASPELQAQLRGMHPPPERTMLPTPPLRQVGFAPPPLPHESGQLPPPVGKLPPPPSKLPPPPGKLPPPPGKLPPPPAAQVPPPPGKLPPPPAAQLPPPAAQLPPPPGKLPPPPAAQLPPPPGKLPPPAAAQLPPPPGKLPPPPAATLPSSLSKAMLPPPVGEVPAKQQEQPQEQPSMFAADDTPLSEQPEQAALHPEQAQEQLQLEEVQQHGQSQPAEQLPLGSNHGAAGEQQEWGHNGEQYHVEHAQYAAAEAYEHGYEQQAGSGYEQQWAVGEDGSQWAERPDGERQPEESRQWSEYPDAGQVQGAADGGEAQAGYYAASVEGQQYEGQQYKEQQYKEEQQYEEHQQDGHEQPYAVQQYEGHDGSDQQYGSEQYAGQQQQYSSEQQFTVQQHDGQYGQEQFEGHQYGEEHHSVEAGAAAGEDVAEPGIDNGADVGADGAGLEQVGAPGLPLLKLPPPPGSTALPFEAAHATASAQALGLGLAGSEIKAHSGMATPRGSQYAGSDHGSAAGHAAAGQLSRPASATDVPMQRWGAQASAPVVPRPTWPAASEGSVSMLPPMYSEALPPRGAAMDYSRPPSVHGLGTTAQASAGQLPPVFGSLPARVGSSELGCEAATPYMGRPGSSAAHSSNGDAYLPGTPHSFGSAGGDAFRPSSARASGYGVGMHTSVAAFVPGPPTASVPGFEPQQQPGTARSNASAPPNPFLHGAGMGPSSGAPQASYGGLPPRNPALGMQTSSSLGAGLGRAPGGPVGSFMPMRPGAPPGGTFAPPRPPPSPRVGDADGLAEQGGPALFKPASADTVAAAAAAAAAGSAPKNGGASGGKKRRGACGRRVLSLLLIGLVLSLCMGPAALVVSVTAAANLVHAGFATASHFSWARADEDTTAPAAGTSLRTAVLDTHGGGERLPLLLSWEPAWQRFDAYMTDTSSQQWDVVQQAMQCDEHGGAWCTCKGWGLHSARLAATLFRDSAVGWVGLLRTSSSWGPRLWGATVTPTLSLAKQHAALLQRQLLLVRTRQGRSELGGLVRQRGADARQLAVRLAAWANCVRQHVSTSGVRSLASVTQPAAGCWWQHMGQYLRRHSLVGELGEQELYLPAEENLKVAEVAEEADGEHEWAATGAYEEGEQPAADGEQQEEVEQPEGEEQEEAGEAGEAAEDVAAGEEAEGGTEDGEAATAAEEVTAEQEQAAGEEEEEGELPPSEEQPEEQGEQQLSEEQHEPREQPTEAEDDQPAAEEEQPASEGDEEAQEVDGQAEAEPEAAENEAAGAAAPPPLHLRALGERLTADELAALQRKLTPAQLAALEAQYAEEGSQQQEEQEEEEEEEQEPADASKAACPGADCKQWEEANPDFDAADEAARAAKLPAAEAAAGAAAEKQQAAAAAARKQASAASAQAAAAAEQAAADKRAAQAAADAEAAEHEAEARAAAEAAGSAEVGSQLAAEQQEEEFYWEASSVLEEQEEVAAALAGLMQHQQQEEALPAGQEGNQSGQQQAATHAAEEAAAAQFPDPAVALPVHGTADALAQQLQQLQVQPAGPPTSLGARIGAAIDSAVAALATTHGAVALVVVAASAAAFAARGRLAAALAATPAEAAPAVEHEVPVPVPAAEPVIAEAGATRATARGGRTPATGRMRRRMVVEQVEEEEEELVPEPAPAATSGKAATGKGRGRRRRTDGVLRGDDEKAEPVAAAEPDLLASEQDGSGSSDEEQGSILGSILRSAKNAVARAGRAAKSGAEAEGGTTDDDDGEVAGPSRTRPRTARKSTAGGASAPASRRPAKRSGPAAQQAAAADDAAAAAGGESDGGPTRSRGAGRASGRGRKSVAAAADAAAEEVAASVGRTPRAASARQTSSRQVA</sequence>
<feature type="compositionally biased region" description="Acidic residues" evidence="13">
    <location>
        <begin position="1907"/>
        <end position="1944"/>
    </location>
</feature>
<evidence type="ECO:0000256" key="3">
    <source>
        <dbReference type="ARBA" id="ARBA00022490"/>
    </source>
</evidence>
<evidence type="ECO:0000256" key="8">
    <source>
        <dbReference type="ARBA" id="ARBA00023069"/>
    </source>
</evidence>
<keyword evidence="6" id="KW-0677">Repeat</keyword>
<feature type="compositionally biased region" description="Basic and acidic residues" evidence="13">
    <location>
        <begin position="1087"/>
        <end position="1099"/>
    </location>
</feature>
<evidence type="ECO:0000256" key="4">
    <source>
        <dbReference type="ARBA" id="ARBA00022574"/>
    </source>
</evidence>
<dbReference type="EMBL" id="SIDB01000001">
    <property type="protein sequence ID" value="KAI3437967.1"/>
    <property type="molecule type" value="Genomic_DNA"/>
</dbReference>
<feature type="compositionally biased region" description="Low complexity" evidence="13">
    <location>
        <begin position="2173"/>
        <end position="2186"/>
    </location>
</feature>
<keyword evidence="15" id="KW-1185">Reference proteome</keyword>
<evidence type="ECO:0000256" key="1">
    <source>
        <dbReference type="ARBA" id="ARBA00004430"/>
    </source>
</evidence>
<reference evidence="14" key="2">
    <citation type="submission" date="2020-11" db="EMBL/GenBank/DDBJ databases">
        <authorList>
            <person name="Cecchin M."/>
            <person name="Marcolungo L."/>
            <person name="Rossato M."/>
            <person name="Girolomoni L."/>
            <person name="Cosentino E."/>
            <person name="Cuine S."/>
            <person name="Li-Beisson Y."/>
            <person name="Delledonne M."/>
            <person name="Ballottari M."/>
        </authorList>
    </citation>
    <scope>NUCLEOTIDE SEQUENCE</scope>
    <source>
        <strain evidence="14">211/11P</strain>
        <tissue evidence="14">Whole cell</tissue>
    </source>
</reference>
<organism evidence="14 15">
    <name type="scientific">Chlorella vulgaris</name>
    <name type="common">Green alga</name>
    <dbReference type="NCBI Taxonomy" id="3077"/>
    <lineage>
        <taxon>Eukaryota</taxon>
        <taxon>Viridiplantae</taxon>
        <taxon>Chlorophyta</taxon>
        <taxon>core chlorophytes</taxon>
        <taxon>Trebouxiophyceae</taxon>
        <taxon>Chlorellales</taxon>
        <taxon>Chlorellaceae</taxon>
        <taxon>Chlorella clade</taxon>
        <taxon>Chlorella</taxon>
    </lineage>
</organism>
<comment type="caution">
    <text evidence="14">The sequence shown here is derived from an EMBL/GenBank/DDBJ whole genome shotgun (WGS) entry which is preliminary data.</text>
</comment>
<name>A0A9D4TY53_CHLVU</name>
<feature type="compositionally biased region" description="Low complexity" evidence="13">
    <location>
        <begin position="1984"/>
        <end position="1997"/>
    </location>
</feature>
<dbReference type="Gene3D" id="2.130.10.10">
    <property type="entry name" value="YVTN repeat-like/Quinoprotein amine dehydrogenase"/>
    <property type="match status" value="2"/>
</dbReference>
<feature type="compositionally biased region" description="Low complexity" evidence="13">
    <location>
        <begin position="2447"/>
        <end position="2496"/>
    </location>
</feature>
<feature type="region of interest" description="Disordered" evidence="13">
    <location>
        <begin position="1984"/>
        <end position="2129"/>
    </location>
</feature>
<feature type="compositionally biased region" description="Low complexity" evidence="13">
    <location>
        <begin position="1100"/>
        <end position="1116"/>
    </location>
</feature>
<keyword evidence="3" id="KW-0963">Cytoplasm</keyword>
<proteinExistence type="inferred from homology"/>
<feature type="region of interest" description="Disordered" evidence="13">
    <location>
        <begin position="553"/>
        <end position="1116"/>
    </location>
</feature>
<feature type="compositionally biased region" description="Low complexity" evidence="13">
    <location>
        <begin position="871"/>
        <end position="895"/>
    </location>
</feature>
<feature type="compositionally biased region" description="Pro residues" evidence="13">
    <location>
        <begin position="717"/>
        <end position="829"/>
    </location>
</feature>
<evidence type="ECO:0000256" key="9">
    <source>
        <dbReference type="ARBA" id="ARBA00023175"/>
    </source>
</evidence>
<feature type="region of interest" description="Disordered" evidence="13">
    <location>
        <begin position="1363"/>
        <end position="1477"/>
    </location>
</feature>
<accession>A0A9D4TY53</accession>
<feature type="compositionally biased region" description="Low complexity" evidence="13">
    <location>
        <begin position="2401"/>
        <end position="2422"/>
    </location>
</feature>
<dbReference type="InterPro" id="IPR015943">
    <property type="entry name" value="WD40/YVTN_repeat-like_dom_sf"/>
</dbReference>